<organism evidence="1 2">
    <name type="scientific">Helianthus annuus</name>
    <name type="common">Common sunflower</name>
    <dbReference type="NCBI Taxonomy" id="4232"/>
    <lineage>
        <taxon>Eukaryota</taxon>
        <taxon>Viridiplantae</taxon>
        <taxon>Streptophyta</taxon>
        <taxon>Embryophyta</taxon>
        <taxon>Tracheophyta</taxon>
        <taxon>Spermatophyta</taxon>
        <taxon>Magnoliopsida</taxon>
        <taxon>eudicotyledons</taxon>
        <taxon>Gunneridae</taxon>
        <taxon>Pentapetalae</taxon>
        <taxon>asterids</taxon>
        <taxon>campanulids</taxon>
        <taxon>Asterales</taxon>
        <taxon>Asteraceae</taxon>
        <taxon>Asteroideae</taxon>
        <taxon>Heliantheae alliance</taxon>
        <taxon>Heliantheae</taxon>
        <taxon>Helianthus</taxon>
    </lineage>
</organism>
<accession>A0A9K3H4J3</accession>
<dbReference type="Gramene" id="mRNA:HanXRQr2_Chr14g0620901">
    <property type="protein sequence ID" value="CDS:HanXRQr2_Chr14g0620901.1"/>
    <property type="gene ID" value="HanXRQr2_Chr14g0620901"/>
</dbReference>
<keyword evidence="2" id="KW-1185">Reference proteome</keyword>
<name>A0A9K3H4J3_HELAN</name>
<evidence type="ECO:0000313" key="1">
    <source>
        <dbReference type="EMBL" id="KAF5767142.1"/>
    </source>
</evidence>
<gene>
    <name evidence="1" type="ORF">HanXRQr2_Chr14g0620901</name>
</gene>
<dbReference type="AlphaFoldDB" id="A0A9K3H4J3"/>
<dbReference type="EMBL" id="MNCJ02000329">
    <property type="protein sequence ID" value="KAF5767142.1"/>
    <property type="molecule type" value="Genomic_DNA"/>
</dbReference>
<evidence type="ECO:0000313" key="2">
    <source>
        <dbReference type="Proteomes" id="UP000215914"/>
    </source>
</evidence>
<comment type="caution">
    <text evidence="1">The sequence shown here is derived from an EMBL/GenBank/DDBJ whole genome shotgun (WGS) entry which is preliminary data.</text>
</comment>
<sequence length="57" mass="6768">MCMCIYHLTHTVSVLEDVLEENLSFFLGKWRESGWKGDEFVTKNDILCVYTTYIWCV</sequence>
<reference evidence="1" key="1">
    <citation type="journal article" date="2017" name="Nature">
        <title>The sunflower genome provides insights into oil metabolism, flowering and Asterid evolution.</title>
        <authorList>
            <person name="Badouin H."/>
            <person name="Gouzy J."/>
            <person name="Grassa C.J."/>
            <person name="Murat F."/>
            <person name="Staton S.E."/>
            <person name="Cottret L."/>
            <person name="Lelandais-Briere C."/>
            <person name="Owens G.L."/>
            <person name="Carrere S."/>
            <person name="Mayjonade B."/>
            <person name="Legrand L."/>
            <person name="Gill N."/>
            <person name="Kane N.C."/>
            <person name="Bowers J.E."/>
            <person name="Hubner S."/>
            <person name="Bellec A."/>
            <person name="Berard A."/>
            <person name="Berges H."/>
            <person name="Blanchet N."/>
            <person name="Boniface M.C."/>
            <person name="Brunel D."/>
            <person name="Catrice O."/>
            <person name="Chaidir N."/>
            <person name="Claudel C."/>
            <person name="Donnadieu C."/>
            <person name="Faraut T."/>
            <person name="Fievet G."/>
            <person name="Helmstetter N."/>
            <person name="King M."/>
            <person name="Knapp S.J."/>
            <person name="Lai Z."/>
            <person name="Le Paslier M.C."/>
            <person name="Lippi Y."/>
            <person name="Lorenzon L."/>
            <person name="Mandel J.R."/>
            <person name="Marage G."/>
            <person name="Marchand G."/>
            <person name="Marquand E."/>
            <person name="Bret-Mestries E."/>
            <person name="Morien E."/>
            <person name="Nambeesan S."/>
            <person name="Nguyen T."/>
            <person name="Pegot-Espagnet P."/>
            <person name="Pouilly N."/>
            <person name="Raftis F."/>
            <person name="Sallet E."/>
            <person name="Schiex T."/>
            <person name="Thomas J."/>
            <person name="Vandecasteele C."/>
            <person name="Vares D."/>
            <person name="Vear F."/>
            <person name="Vautrin S."/>
            <person name="Crespi M."/>
            <person name="Mangin B."/>
            <person name="Burke J.M."/>
            <person name="Salse J."/>
            <person name="Munos S."/>
            <person name="Vincourt P."/>
            <person name="Rieseberg L.H."/>
            <person name="Langlade N.B."/>
        </authorList>
    </citation>
    <scope>NUCLEOTIDE SEQUENCE</scope>
    <source>
        <tissue evidence="1">Leaves</tissue>
    </source>
</reference>
<dbReference type="Proteomes" id="UP000215914">
    <property type="component" value="Unassembled WGS sequence"/>
</dbReference>
<proteinExistence type="predicted"/>
<reference evidence="1" key="2">
    <citation type="submission" date="2020-06" db="EMBL/GenBank/DDBJ databases">
        <title>Helianthus annuus Genome sequencing and assembly Release 2.</title>
        <authorList>
            <person name="Gouzy J."/>
            <person name="Langlade N."/>
            <person name="Munos S."/>
        </authorList>
    </citation>
    <scope>NUCLEOTIDE SEQUENCE</scope>
    <source>
        <tissue evidence="1">Leaves</tissue>
    </source>
</reference>
<protein>
    <submittedName>
        <fullName evidence="1">Uncharacterized protein</fullName>
    </submittedName>
</protein>